<protein>
    <submittedName>
        <fullName evidence="4">Peptidase M24</fullName>
    </submittedName>
</protein>
<feature type="signal peptide" evidence="2">
    <location>
        <begin position="1"/>
        <end position="19"/>
    </location>
</feature>
<evidence type="ECO:0000313" key="5">
    <source>
        <dbReference type="Proteomes" id="UP001429564"/>
    </source>
</evidence>
<dbReference type="Gene3D" id="2.70.70.10">
    <property type="entry name" value="Glucose Permease (Domain IIA)"/>
    <property type="match status" value="1"/>
</dbReference>
<comment type="caution">
    <text evidence="4">The sequence shown here is derived from an EMBL/GenBank/DDBJ whole genome shotgun (WGS) entry which is preliminary data.</text>
</comment>
<keyword evidence="1 2" id="KW-0732">Signal</keyword>
<dbReference type="Proteomes" id="UP001429564">
    <property type="component" value="Unassembled WGS sequence"/>
</dbReference>
<evidence type="ECO:0000259" key="3">
    <source>
        <dbReference type="Pfam" id="PF01551"/>
    </source>
</evidence>
<dbReference type="PANTHER" id="PTHR21666">
    <property type="entry name" value="PEPTIDASE-RELATED"/>
    <property type="match status" value="1"/>
</dbReference>
<dbReference type="InterPro" id="IPR050570">
    <property type="entry name" value="Cell_wall_metabolism_enzyme"/>
</dbReference>
<reference evidence="4 5" key="1">
    <citation type="submission" date="2018-05" db="EMBL/GenBank/DDBJ databases">
        <authorList>
            <person name="Zhang Y.-J."/>
        </authorList>
    </citation>
    <scope>NUCLEOTIDE SEQUENCE [LARGE SCALE GENOMIC DNA]</scope>
    <source>
        <strain evidence="4 5">CY04</strain>
    </source>
</reference>
<dbReference type="SUPFAM" id="SSF51261">
    <property type="entry name" value="Duplicated hybrid motif"/>
    <property type="match status" value="1"/>
</dbReference>
<dbReference type="Pfam" id="PF01551">
    <property type="entry name" value="Peptidase_M23"/>
    <property type="match status" value="1"/>
</dbReference>
<gene>
    <name evidence="4" type="ORF">DL239_12125</name>
</gene>
<dbReference type="EMBL" id="QHLQ01000011">
    <property type="protein sequence ID" value="NIZ61717.1"/>
    <property type="molecule type" value="Genomic_DNA"/>
</dbReference>
<dbReference type="InterPro" id="IPR016047">
    <property type="entry name" value="M23ase_b-sheet_dom"/>
</dbReference>
<accession>A0ABX0W7Y1</accession>
<feature type="chain" id="PRO_5046639278" evidence="2">
    <location>
        <begin position="20"/>
        <end position="317"/>
    </location>
</feature>
<name>A0ABX0W7Y1_9RHOB</name>
<evidence type="ECO:0000256" key="2">
    <source>
        <dbReference type="SAM" id="SignalP"/>
    </source>
</evidence>
<organism evidence="4 5">
    <name type="scientific">Parasedimentitalea denitrificans</name>
    <dbReference type="NCBI Taxonomy" id="2211118"/>
    <lineage>
        <taxon>Bacteria</taxon>
        <taxon>Pseudomonadati</taxon>
        <taxon>Pseudomonadota</taxon>
        <taxon>Alphaproteobacteria</taxon>
        <taxon>Rhodobacterales</taxon>
        <taxon>Paracoccaceae</taxon>
        <taxon>Parasedimentitalea</taxon>
    </lineage>
</organism>
<evidence type="ECO:0000313" key="4">
    <source>
        <dbReference type="EMBL" id="NIZ61717.1"/>
    </source>
</evidence>
<feature type="domain" description="M23ase beta-sheet core" evidence="3">
    <location>
        <begin position="62"/>
        <end position="176"/>
    </location>
</feature>
<dbReference type="CDD" id="cd12797">
    <property type="entry name" value="M23_peptidase"/>
    <property type="match status" value="1"/>
</dbReference>
<dbReference type="PANTHER" id="PTHR21666:SF289">
    <property type="entry name" value="L-ALA--D-GLU ENDOPEPTIDASE"/>
    <property type="match status" value="1"/>
</dbReference>
<keyword evidence="5" id="KW-1185">Reference proteome</keyword>
<dbReference type="InterPro" id="IPR011055">
    <property type="entry name" value="Dup_hybrid_motif"/>
</dbReference>
<evidence type="ECO:0000256" key="1">
    <source>
        <dbReference type="ARBA" id="ARBA00022729"/>
    </source>
</evidence>
<proteinExistence type="predicted"/>
<sequence>MPRFAFLALTITLAPPVGASDFMLELPIDCTLGQTCYIQNYVDRAPGPGMSDYQCGGLGYDGHKGTDFALPSLADMERGVNVLAAAPGVVRGMRDGVPDIGPTDATAGQECGNGVVLRHEGGWETQYCHMKSGSASVKTGQRVDAGAILGQVGLSGKTQFPHLHLSVRHNGKVTDPFDLSAISACGESGETLWQDAPDYLAGGLLQSGFSTTVPEYDTVKAGTADQSPLAATAPALVFWAYAYGGQKGDIVALTIDGPDGRVVDHKTTLSKDQAQFFRAAGKRLKTAEWPNGDYLGVATLTRNGAEYARFEQAMTIR</sequence>